<evidence type="ECO:0000259" key="3">
    <source>
        <dbReference type="Pfam" id="PF22830"/>
    </source>
</evidence>
<feature type="non-terminal residue" evidence="6">
    <location>
        <position position="1"/>
    </location>
</feature>
<organism evidence="5 6">
    <name type="scientific">Mus caroli</name>
    <name type="common">Ryukyu mouse</name>
    <name type="synonym">Ricefield mouse</name>
    <dbReference type="NCBI Taxonomy" id="10089"/>
    <lineage>
        <taxon>Eukaryota</taxon>
        <taxon>Metazoa</taxon>
        <taxon>Chordata</taxon>
        <taxon>Craniata</taxon>
        <taxon>Vertebrata</taxon>
        <taxon>Euteleostomi</taxon>
        <taxon>Mammalia</taxon>
        <taxon>Eutheria</taxon>
        <taxon>Euarchontoglires</taxon>
        <taxon>Glires</taxon>
        <taxon>Rodentia</taxon>
        <taxon>Myomorpha</taxon>
        <taxon>Muroidea</taxon>
        <taxon>Muridae</taxon>
        <taxon>Murinae</taxon>
        <taxon>Mus</taxon>
        <taxon>Mus</taxon>
    </lineage>
</organism>
<dbReference type="Pfam" id="PF22830">
    <property type="entry name" value="CATSPERB_head"/>
    <property type="match status" value="1"/>
</dbReference>
<feature type="domain" description="CATSPERB Ig-like" evidence="4">
    <location>
        <begin position="150"/>
        <end position="250"/>
    </location>
</feature>
<protein>
    <submittedName>
        <fullName evidence="6">Cation channel sperm-associated protein subunit beta-like</fullName>
    </submittedName>
</protein>
<evidence type="ECO:0000259" key="2">
    <source>
        <dbReference type="Pfam" id="PF15149"/>
    </source>
</evidence>
<dbReference type="Pfam" id="PF22831">
    <property type="entry name" value="CATSPERB_Ig-like"/>
    <property type="match status" value="1"/>
</dbReference>
<dbReference type="GO" id="GO:0005929">
    <property type="term" value="C:cilium"/>
    <property type="evidence" value="ECO:0007669"/>
    <property type="project" value="TreeGrafter"/>
</dbReference>
<keyword evidence="5" id="KW-1185">Reference proteome</keyword>
<dbReference type="InterPro" id="IPR048789">
    <property type="entry name" value="CATSPERB_C"/>
</dbReference>
<name>A0A6P5P2T3_MUSCR</name>
<feature type="domain" description="Cation channel sperm-associated protein subunit beta C-terminal" evidence="2">
    <location>
        <begin position="252"/>
        <end position="508"/>
    </location>
</feature>
<dbReference type="KEGG" id="mcal:110288505"/>
<feature type="domain" description="CATSPERB head" evidence="3">
    <location>
        <begin position="2"/>
        <end position="135"/>
    </location>
</feature>
<dbReference type="RefSeq" id="XP_021010490.1">
    <property type="nucleotide sequence ID" value="XM_021154831.1"/>
</dbReference>
<dbReference type="GO" id="GO:0036128">
    <property type="term" value="C:CatSper complex"/>
    <property type="evidence" value="ECO:0007669"/>
    <property type="project" value="InterPro"/>
</dbReference>
<feature type="transmembrane region" description="Helical" evidence="1">
    <location>
        <begin position="481"/>
        <end position="501"/>
    </location>
</feature>
<dbReference type="InterPro" id="IPR053903">
    <property type="entry name" value="CATSPERB_head"/>
</dbReference>
<sequence length="532" mass="60191">KLGVAYIRNVLVHENEPAGFQTSIHTEVIDPFGMEDSKDSPCLLSDLEITYSGNIFYTLKLLSKQPQHQFKYTDIEKTVLVPGHSSFMITRIMDRWTAFALATMPETVTSSLTFSSGSWFLYNFGTIVGRFWTIGVKPCNYWIQEDSLDFMSLNLVKYIDVGHKVDLQFKAIPTTKALSTFPIPPVTVVVGNPALVEVKTQGVFDLNENYYLNIHVSGRFFQKGSTSIALVLWAGSSSCFAITLLPTIKSSCSYLRTMHHTPGRHIPREDWISGVHKDSRGFNMIKTLPINYRPPSHMGISIPLTDNFYHADPSKPIPRNQFRKSKETGKYKQCANVSSRAMCKCSEHQKFSHAVAFSDCKEKVHRFKFPVTQYPVVLEIFSERDKVSAEPPYLVTMTEVNMRKHWQLKHSEPENVKKMKHYLEPLLKTPVYNPLGLNLTIQGSELFHFKVSVVPGVSFCELSEEFQIYVDEVPLPFPGHALIAVATSVVLGGLIFLAFLFKLRKIHVLRALKRCVTRNTVFTSSTTVSSSV</sequence>
<proteinExistence type="predicted"/>
<dbReference type="GeneID" id="110288505"/>
<evidence type="ECO:0000256" key="1">
    <source>
        <dbReference type="SAM" id="Phobius"/>
    </source>
</evidence>
<evidence type="ECO:0000313" key="5">
    <source>
        <dbReference type="Proteomes" id="UP000515126"/>
    </source>
</evidence>
<evidence type="ECO:0000259" key="4">
    <source>
        <dbReference type="Pfam" id="PF22831"/>
    </source>
</evidence>
<dbReference type="PANTHER" id="PTHR14705">
    <property type="entry name" value="CATION CHANNEL SPERM-ASSOCIATED PROTEIN SUBUNIT BETA"/>
    <property type="match status" value="1"/>
</dbReference>
<accession>A0A6P5P2T3</accession>
<dbReference type="Proteomes" id="UP000515126">
    <property type="component" value="Unplaced"/>
</dbReference>
<dbReference type="Pfam" id="PF15149">
    <property type="entry name" value="CATSPERB_C"/>
    <property type="match status" value="1"/>
</dbReference>
<dbReference type="PANTHER" id="PTHR14705:SF0">
    <property type="entry name" value="CATION CHANNEL SPERM-ASSOCIATED AUXILIARY SUBUNIT BETA"/>
    <property type="match status" value="1"/>
</dbReference>
<keyword evidence="1" id="KW-0472">Membrane</keyword>
<gene>
    <name evidence="6" type="primary">LOC110288505</name>
</gene>
<keyword evidence="1" id="KW-0812">Transmembrane</keyword>
<dbReference type="InterPro" id="IPR053904">
    <property type="entry name" value="CATSPERB_Ig-like"/>
</dbReference>
<evidence type="ECO:0000313" key="6">
    <source>
        <dbReference type="RefSeq" id="XP_021010490.1"/>
    </source>
</evidence>
<dbReference type="AlphaFoldDB" id="A0A6P5P2T3"/>
<dbReference type="InterPro" id="IPR028748">
    <property type="entry name" value="CATSPERB"/>
</dbReference>
<keyword evidence="1" id="KW-1133">Transmembrane helix</keyword>
<reference evidence="6" key="1">
    <citation type="submission" date="2025-08" db="UniProtKB">
        <authorList>
            <consortium name="RefSeq"/>
        </authorList>
    </citation>
    <scope>IDENTIFICATION</scope>
</reference>